<dbReference type="GO" id="GO:0002949">
    <property type="term" value="P:tRNA threonylcarbamoyladenosine modification"/>
    <property type="evidence" value="ECO:0007669"/>
    <property type="project" value="UniProtKB-UniRule"/>
</dbReference>
<evidence type="ECO:0000256" key="5">
    <source>
        <dbReference type="ARBA" id="ARBA00022695"/>
    </source>
</evidence>
<evidence type="ECO:0000256" key="2">
    <source>
        <dbReference type="ARBA" id="ARBA00022490"/>
    </source>
</evidence>
<comment type="catalytic activity">
    <reaction evidence="8 9">
        <text>L-threonine + hydrogencarbonate + ATP = L-threonylcarbamoyladenylate + diphosphate + H2O</text>
        <dbReference type="Rhea" id="RHEA:36407"/>
        <dbReference type="ChEBI" id="CHEBI:15377"/>
        <dbReference type="ChEBI" id="CHEBI:17544"/>
        <dbReference type="ChEBI" id="CHEBI:30616"/>
        <dbReference type="ChEBI" id="CHEBI:33019"/>
        <dbReference type="ChEBI" id="CHEBI:57926"/>
        <dbReference type="ChEBI" id="CHEBI:73682"/>
        <dbReference type="EC" id="2.7.7.87"/>
    </reaction>
</comment>
<dbReference type="HAMAP" id="MF_01852">
    <property type="entry name" value="TsaC"/>
    <property type="match status" value="1"/>
</dbReference>
<gene>
    <name evidence="9" type="primary">tsaC</name>
    <name evidence="11" type="ORF">HQN79_00095</name>
</gene>
<evidence type="ECO:0000313" key="12">
    <source>
        <dbReference type="Proteomes" id="UP000504724"/>
    </source>
</evidence>
<dbReference type="GO" id="GO:0003725">
    <property type="term" value="F:double-stranded RNA binding"/>
    <property type="evidence" value="ECO:0007669"/>
    <property type="project" value="InterPro"/>
</dbReference>
<dbReference type="EMBL" id="CP054020">
    <property type="protein sequence ID" value="QKI88080.1"/>
    <property type="molecule type" value="Genomic_DNA"/>
</dbReference>
<keyword evidence="2 9" id="KW-0963">Cytoplasm</keyword>
<dbReference type="PANTHER" id="PTHR17490:SF18">
    <property type="entry name" value="THREONYLCARBAMOYL-AMP SYNTHASE"/>
    <property type="match status" value="1"/>
</dbReference>
<comment type="similarity">
    <text evidence="9">Belongs to the SUA5 family. TsaC subfamily.</text>
</comment>
<keyword evidence="3 9" id="KW-0808">Transferase</keyword>
<evidence type="ECO:0000256" key="1">
    <source>
        <dbReference type="ARBA" id="ARBA00004496"/>
    </source>
</evidence>
<dbReference type="RefSeq" id="WP_173283671.1">
    <property type="nucleotide sequence ID" value="NZ_CP054020.1"/>
</dbReference>
<dbReference type="Pfam" id="PF01300">
    <property type="entry name" value="Sua5_yciO_yrdC"/>
    <property type="match status" value="1"/>
</dbReference>
<protein>
    <recommendedName>
        <fullName evidence="9">Threonylcarbamoyl-AMP synthase</fullName>
        <shortName evidence="9">TC-AMP synthase</shortName>
        <ecNumber evidence="9">2.7.7.87</ecNumber>
    </recommendedName>
    <alternativeName>
        <fullName evidence="9">L-threonylcarbamoyladenylate synthase</fullName>
    </alternativeName>
    <alternativeName>
        <fullName evidence="9">t(6)A37 threonylcarbamoyladenosine biosynthesis protein TsaC</fullName>
    </alternativeName>
    <alternativeName>
        <fullName evidence="9">tRNA threonylcarbamoyladenosine biosynthesis protein TsaC</fullName>
    </alternativeName>
</protein>
<dbReference type="KEGG" id="txa:HQN79_00095"/>
<dbReference type="GO" id="GO:0000049">
    <property type="term" value="F:tRNA binding"/>
    <property type="evidence" value="ECO:0007669"/>
    <property type="project" value="TreeGrafter"/>
</dbReference>
<dbReference type="SUPFAM" id="SSF55821">
    <property type="entry name" value="YrdC/RibB"/>
    <property type="match status" value="1"/>
</dbReference>
<evidence type="ECO:0000259" key="10">
    <source>
        <dbReference type="PROSITE" id="PS51163"/>
    </source>
</evidence>
<dbReference type="InterPro" id="IPR050156">
    <property type="entry name" value="TC-AMP_synthase_SUA5"/>
</dbReference>
<feature type="domain" description="YrdC-like" evidence="10">
    <location>
        <begin position="3"/>
        <end position="182"/>
    </location>
</feature>
<keyword evidence="4 9" id="KW-0819">tRNA processing</keyword>
<proteinExistence type="inferred from homology"/>
<keyword evidence="6 9" id="KW-0547">Nucleotide-binding</keyword>
<dbReference type="InterPro" id="IPR017945">
    <property type="entry name" value="DHBP_synth_RibB-like_a/b_dom"/>
</dbReference>
<dbReference type="InterPro" id="IPR023535">
    <property type="entry name" value="TC-AMP_synthase"/>
</dbReference>
<dbReference type="AlphaFoldDB" id="A0A7D4SHC7"/>
<comment type="subcellular location">
    <subcellularLocation>
        <location evidence="1 9">Cytoplasm</location>
    </subcellularLocation>
</comment>
<evidence type="ECO:0000256" key="4">
    <source>
        <dbReference type="ARBA" id="ARBA00022694"/>
    </source>
</evidence>
<dbReference type="GO" id="GO:0061710">
    <property type="term" value="F:L-threonylcarbamoyladenylate synthase"/>
    <property type="evidence" value="ECO:0007669"/>
    <property type="project" value="UniProtKB-EC"/>
</dbReference>
<evidence type="ECO:0000256" key="9">
    <source>
        <dbReference type="HAMAP-Rule" id="MF_01852"/>
    </source>
</evidence>
<dbReference type="NCBIfam" id="TIGR00057">
    <property type="entry name" value="L-threonylcarbamoyladenylate synthase"/>
    <property type="match status" value="1"/>
</dbReference>
<accession>A0A7D4SHC7</accession>
<keyword evidence="7 9" id="KW-0067">ATP-binding</keyword>
<reference evidence="11 12" key="1">
    <citation type="submission" date="2020-05" db="EMBL/GenBank/DDBJ databases">
        <title>Thiomicrorhabdus sediminis sp.nov. and Thiomicrorhabdus xiamenensis sp.nov., novel sulfur-oxidizing bacteria isolated from coastal sediment.</title>
        <authorList>
            <person name="Liu X."/>
        </authorList>
    </citation>
    <scope>NUCLEOTIDE SEQUENCE [LARGE SCALE GENOMIC DNA]</scope>
    <source>
        <strain evidence="11 12">G2</strain>
    </source>
</reference>
<dbReference type="GO" id="GO:0005737">
    <property type="term" value="C:cytoplasm"/>
    <property type="evidence" value="ECO:0007669"/>
    <property type="project" value="UniProtKB-SubCell"/>
</dbReference>
<organism evidence="11 12">
    <name type="scientific">Thiomicrorhabdus xiamenensis</name>
    <dbReference type="NCBI Taxonomy" id="2739063"/>
    <lineage>
        <taxon>Bacteria</taxon>
        <taxon>Pseudomonadati</taxon>
        <taxon>Pseudomonadota</taxon>
        <taxon>Gammaproteobacteria</taxon>
        <taxon>Thiotrichales</taxon>
        <taxon>Piscirickettsiaceae</taxon>
        <taxon>Thiomicrorhabdus</taxon>
    </lineage>
</organism>
<sequence>MQKLTLEQAVSKLKAGEVIAYPTEAVFGLGCDPFNPQAVEKLLHVKQRPLEKGVILIASEIEQILPLVKLQNEPWQARVEASWPGPVTWVLPVKNELPEWITGGRDSVAVRVSSHPLVGALCNEFAGPLISTSANLSGGEPARSCQEIDQIFSGHVDCLDGALGELSQPTQIFEAVSGRRLR</sequence>
<dbReference type="PANTHER" id="PTHR17490">
    <property type="entry name" value="SUA5"/>
    <property type="match status" value="1"/>
</dbReference>
<evidence type="ECO:0000256" key="8">
    <source>
        <dbReference type="ARBA" id="ARBA00048366"/>
    </source>
</evidence>
<dbReference type="FunFam" id="3.90.870.10:FF:000004">
    <property type="entry name" value="Threonylcarbamoyl-AMP synthase"/>
    <property type="match status" value="1"/>
</dbReference>
<dbReference type="EC" id="2.7.7.87" evidence="9"/>
<evidence type="ECO:0000313" key="11">
    <source>
        <dbReference type="EMBL" id="QKI88080.1"/>
    </source>
</evidence>
<name>A0A7D4SHC7_9GAMM</name>
<comment type="function">
    <text evidence="9">Required for the formation of a threonylcarbamoyl group on adenosine at position 37 (t(6)A37) in tRNAs that read codons beginning with adenine. Catalyzes the conversion of L-threonine, HCO(3)(-)/CO(2) and ATP to give threonylcarbamoyl-AMP (TC-AMP) as the acyladenylate intermediate, with the release of diphosphate.</text>
</comment>
<dbReference type="GO" id="GO:0005524">
    <property type="term" value="F:ATP binding"/>
    <property type="evidence" value="ECO:0007669"/>
    <property type="project" value="UniProtKB-UniRule"/>
</dbReference>
<dbReference type="InterPro" id="IPR006070">
    <property type="entry name" value="Sua5-like_dom"/>
</dbReference>
<evidence type="ECO:0000256" key="3">
    <source>
        <dbReference type="ARBA" id="ARBA00022679"/>
    </source>
</evidence>
<dbReference type="PROSITE" id="PS51163">
    <property type="entry name" value="YRDC"/>
    <property type="match status" value="1"/>
</dbReference>
<dbReference type="GO" id="GO:0006450">
    <property type="term" value="P:regulation of translational fidelity"/>
    <property type="evidence" value="ECO:0007669"/>
    <property type="project" value="TreeGrafter"/>
</dbReference>
<keyword evidence="12" id="KW-1185">Reference proteome</keyword>
<evidence type="ECO:0000256" key="6">
    <source>
        <dbReference type="ARBA" id="ARBA00022741"/>
    </source>
</evidence>
<evidence type="ECO:0000256" key="7">
    <source>
        <dbReference type="ARBA" id="ARBA00022840"/>
    </source>
</evidence>
<dbReference type="Proteomes" id="UP000504724">
    <property type="component" value="Chromosome"/>
</dbReference>
<dbReference type="Gene3D" id="3.90.870.10">
    <property type="entry name" value="DHBP synthase"/>
    <property type="match status" value="1"/>
</dbReference>
<keyword evidence="5 9" id="KW-0548">Nucleotidyltransferase</keyword>